<proteinExistence type="predicted"/>
<dbReference type="GO" id="GO:0042273">
    <property type="term" value="P:ribosomal large subunit biogenesis"/>
    <property type="evidence" value="ECO:0007669"/>
    <property type="project" value="TreeGrafter"/>
</dbReference>
<dbReference type="Pfam" id="PF12756">
    <property type="entry name" value="zf-C2H2_2"/>
    <property type="match status" value="1"/>
</dbReference>
<dbReference type="PROSITE" id="PS00028">
    <property type="entry name" value="ZINC_FINGER_C2H2_1"/>
    <property type="match status" value="1"/>
</dbReference>
<feature type="domain" description="C2H2-type" evidence="2">
    <location>
        <begin position="32"/>
        <end position="54"/>
    </location>
</feature>
<reference evidence="3" key="1">
    <citation type="submission" date="2023-01" db="EMBL/GenBank/DDBJ databases">
        <title>The chitinases involved in constricting ring structure development in the nematode-trapping fungus Drechslerella dactyloides.</title>
        <authorList>
            <person name="Wang R."/>
            <person name="Zhang L."/>
            <person name="Tang P."/>
            <person name="Li S."/>
            <person name="Liang L."/>
        </authorList>
    </citation>
    <scope>NUCLEOTIDE SEQUENCE</scope>
    <source>
        <strain evidence="3">YMF1.00031</strain>
    </source>
</reference>
<dbReference type="PANTHER" id="PTHR13182:SF8">
    <property type="entry name" value="CYTOPLASMIC 60S SUBUNIT BIOGENESIS FACTOR ZNF622"/>
    <property type="match status" value="1"/>
</dbReference>
<dbReference type="InterPro" id="IPR013087">
    <property type="entry name" value="Znf_C2H2_type"/>
</dbReference>
<accession>A0AAD6NI92</accession>
<comment type="caution">
    <text evidence="3">The sequence shown here is derived from an EMBL/GenBank/DDBJ whole genome shotgun (WGS) entry which is preliminary data.</text>
</comment>
<feature type="region of interest" description="Disordered" evidence="1">
    <location>
        <begin position="79"/>
        <end position="123"/>
    </location>
</feature>
<evidence type="ECO:0000256" key="1">
    <source>
        <dbReference type="SAM" id="MobiDB-lite"/>
    </source>
</evidence>
<dbReference type="GO" id="GO:0030687">
    <property type="term" value="C:preribosome, large subunit precursor"/>
    <property type="evidence" value="ECO:0007669"/>
    <property type="project" value="TreeGrafter"/>
</dbReference>
<dbReference type="SMART" id="SM00355">
    <property type="entry name" value="ZnF_C2H2"/>
    <property type="match status" value="3"/>
</dbReference>
<dbReference type="EMBL" id="JAQGDS010000010">
    <property type="protein sequence ID" value="KAJ6257573.1"/>
    <property type="molecule type" value="Genomic_DNA"/>
</dbReference>
<evidence type="ECO:0000313" key="4">
    <source>
        <dbReference type="Proteomes" id="UP001221413"/>
    </source>
</evidence>
<dbReference type="AlphaFoldDB" id="A0AAD6NI92"/>
<dbReference type="PANTHER" id="PTHR13182">
    <property type="entry name" value="ZINC FINGER PROTEIN 622"/>
    <property type="match status" value="1"/>
</dbReference>
<gene>
    <name evidence="3" type="ORF">Dda_7358</name>
</gene>
<feature type="region of interest" description="Disordered" evidence="1">
    <location>
        <begin position="258"/>
        <end position="288"/>
    </location>
</feature>
<dbReference type="InterPro" id="IPR036236">
    <property type="entry name" value="Znf_C2H2_sf"/>
</dbReference>
<feature type="region of interest" description="Disordered" evidence="1">
    <location>
        <begin position="300"/>
        <end position="321"/>
    </location>
</feature>
<evidence type="ECO:0000313" key="3">
    <source>
        <dbReference type="EMBL" id="KAJ6257573.1"/>
    </source>
</evidence>
<protein>
    <recommendedName>
        <fullName evidence="2">C2H2-type domain-containing protein</fullName>
    </recommendedName>
</protein>
<dbReference type="InterPro" id="IPR041661">
    <property type="entry name" value="ZN622/Rei1/Reh1_Znf-C2H2"/>
</dbReference>
<name>A0AAD6NI92_DREDA</name>
<keyword evidence="4" id="KW-1185">Reference proteome</keyword>
<dbReference type="Proteomes" id="UP001221413">
    <property type="component" value="Unassembled WGS sequence"/>
</dbReference>
<sequence length="390" mass="43381">MLSNTPNTGANTGSPAEQAPSLNLTTSTSYLCNSCNISFQNGQEQRTHMKQPWHVCNVKRRIASLPPISLAEFDEQAENKIDTDEVPSSTRRSAKETTSSNRNKSRSRSPSGDEQFSDNESEESEESVSPFQCLFCNQDFPIDDAGFAANLEHMRAAHGMQIPDPEMVADMQSFVGYLATEVRIWHECLYCGAMKPSTASIQSHMRDKSHCTLNFDREPELLEFWDKQRSVNEDNEPVLEQEHAINLSETEIRFASGKVIGSRHAPGTKKASRRQGPTEPTAGALTPGSEDAQSAALLAVGPQLPPPPPQGTQLPSSRQLARRDEMSIQGISIQQRRALVLAEKKAQRSEAMARRAREWVYAKGANAQEFDQLDCSKLKWGKQNHKMLPR</sequence>
<dbReference type="SUPFAM" id="SSF57667">
    <property type="entry name" value="beta-beta-alpha zinc fingers"/>
    <property type="match status" value="1"/>
</dbReference>
<feature type="region of interest" description="Disordered" evidence="1">
    <location>
        <begin position="1"/>
        <end position="21"/>
    </location>
</feature>
<evidence type="ECO:0000259" key="2">
    <source>
        <dbReference type="PROSITE" id="PS00028"/>
    </source>
</evidence>
<organism evidence="3 4">
    <name type="scientific">Drechslerella dactyloides</name>
    <name type="common">Nematode-trapping fungus</name>
    <name type="synonym">Arthrobotrys dactyloides</name>
    <dbReference type="NCBI Taxonomy" id="74499"/>
    <lineage>
        <taxon>Eukaryota</taxon>
        <taxon>Fungi</taxon>
        <taxon>Dikarya</taxon>
        <taxon>Ascomycota</taxon>
        <taxon>Pezizomycotina</taxon>
        <taxon>Orbiliomycetes</taxon>
        <taxon>Orbiliales</taxon>
        <taxon>Orbiliaceae</taxon>
        <taxon>Drechslerella</taxon>
    </lineage>
</organism>
<dbReference type="InterPro" id="IPR040025">
    <property type="entry name" value="Znf622/Rei1/Reh1"/>
</dbReference>